<evidence type="ECO:0000313" key="9">
    <source>
        <dbReference type="Proteomes" id="UP000790833"/>
    </source>
</evidence>
<feature type="transmembrane region" description="Helical" evidence="5">
    <location>
        <begin position="762"/>
        <end position="781"/>
    </location>
</feature>
<evidence type="ECO:0000259" key="6">
    <source>
        <dbReference type="Pfam" id="PF10334"/>
    </source>
</evidence>
<sequence>MSNKSYDLTDNLVRGILDGGPGRGSPQKMKRLTSELTTEGLIEINFSRPAGFNRRESVIIPLTGERIHTTLSLSTFFSHTIDENTPLVGGANLLRLSYRDWCKLQILRAKKLFIDAWKSAIVWNVFKCSVAYFIASFAVYWTPFNELLGKSDSKHVVATVAVYFHPARSQGSMIQTLIFVVVSLLFSFGVSFGCRMIAAFVYLQGQDEISHVLDLIFSSVSLGVIAFMKQKVNLQTFNTACSLAYITIVTSIVKEGSQNSALIPIERLLAHFWIVLLGCLTSVLVCYLIAPENAVHELRKSLNDSYNTISSVLSLVSYKFLVGERITGTKENDIFNKLKKHQADLSKRLGEAKYQLLLVGNEKEWYTLKELVESTVTSMEILSALKCSYEMEVQVLNENSNNNSGNGNDDNGSVASFDSYHSSSYSLSQSVENMTAIDYGNTESATNPSELFDMFVYHLGPSMKSFIFTMKGILAQVPFEKRRDDDPYKFIETGQFQDSLNQAMDLYKIKQNQALGTLYEQKIFGSNEDWNFLTAQEEVAAICGNFSSLLVSFAGELMDFLKITEQYDDKRRSPRSWDWLKMWFNKTFNPSGRLARRREAAAKIASYGSTLNAAIFDLQEQIRSQQIKKPNLPKDNFVQRFRVKTYTMFRFLSRRDIQFGIRVGLGAFIMSSFAFWPPTKEIFIQWRLEWALTVYCIMMNKSLGGTNMTVKWRFLGTFMGSFLAYAVWTLTDGNPYALALSGFIISLYSFYIIIYWKKNNPFGRFILLTYNLTALYSYSMVQKDTEDGREGGENPIVGEIAFHRFISVSIGIVFALTMATFFLPNSARRRLKLALSVLWLRMGVNWNCDPFEYDPCSKKLVGIRDEKEMNNLLRECETLVKQAPLEFRWKGPFRLSEYEKLVKSTSNILSSFKNLDLIVQVDPNLSPGEEHVLDLTESDRHEIQQRIFLIFYMVTSALKLGFPLPNKPASTEHALDRMLVKLNNIRRMTESILTTDDYVLLYSYILVTNAITNELDIIIKVIKDIYGGISEELFELV</sequence>
<dbReference type="EMBL" id="JAHMUF010000003">
    <property type="protein sequence ID" value="KAG7195560.1"/>
    <property type="molecule type" value="Genomic_DNA"/>
</dbReference>
<organism evidence="8 9">
    <name type="scientific">Scheffersomyces spartinae</name>
    <dbReference type="NCBI Taxonomy" id="45513"/>
    <lineage>
        <taxon>Eukaryota</taxon>
        <taxon>Fungi</taxon>
        <taxon>Dikarya</taxon>
        <taxon>Ascomycota</taxon>
        <taxon>Saccharomycotina</taxon>
        <taxon>Pichiomycetes</taxon>
        <taxon>Debaryomycetaceae</taxon>
        <taxon>Scheffersomyces</taxon>
    </lineage>
</organism>
<dbReference type="AlphaFoldDB" id="A0A9P7VD00"/>
<evidence type="ECO:0000256" key="5">
    <source>
        <dbReference type="SAM" id="Phobius"/>
    </source>
</evidence>
<evidence type="ECO:0000313" key="8">
    <source>
        <dbReference type="EMBL" id="KAG7195560.1"/>
    </source>
</evidence>
<gene>
    <name evidence="8" type="ORF">KQ657_003327</name>
</gene>
<protein>
    <recommendedName>
        <fullName evidence="10">DUF2421 domain-containing protein</fullName>
    </recommendedName>
</protein>
<keyword evidence="4 5" id="KW-0472">Membrane</keyword>
<keyword evidence="2 5" id="KW-0812">Transmembrane</keyword>
<feature type="transmembrane region" description="Helical" evidence="5">
    <location>
        <begin position="234"/>
        <end position="253"/>
    </location>
</feature>
<dbReference type="PANTHER" id="PTHR47804">
    <property type="entry name" value="60S RIBOSOMAL PROTEIN L19"/>
    <property type="match status" value="1"/>
</dbReference>
<accession>A0A9P7VD00</accession>
<feature type="domain" description="Integral membrane bound transporter" evidence="7">
    <location>
        <begin position="682"/>
        <end position="817"/>
    </location>
</feature>
<proteinExistence type="predicted"/>
<dbReference type="Pfam" id="PF10334">
    <property type="entry name" value="BRE4"/>
    <property type="match status" value="1"/>
</dbReference>
<feature type="transmembrane region" description="Helical" evidence="5">
    <location>
        <begin position="682"/>
        <end position="700"/>
    </location>
</feature>
<feature type="transmembrane region" description="Helical" evidence="5">
    <location>
        <begin position="659"/>
        <end position="676"/>
    </location>
</feature>
<reference evidence="8" key="1">
    <citation type="submission" date="2021-03" db="EMBL/GenBank/DDBJ databases">
        <authorList>
            <person name="Palmer J.M."/>
        </authorList>
    </citation>
    <scope>NUCLEOTIDE SEQUENCE</scope>
    <source>
        <strain evidence="8">ARV_011</strain>
    </source>
</reference>
<evidence type="ECO:0008006" key="10">
    <source>
        <dbReference type="Google" id="ProtNLM"/>
    </source>
</evidence>
<evidence type="ECO:0000256" key="2">
    <source>
        <dbReference type="ARBA" id="ARBA00022692"/>
    </source>
</evidence>
<dbReference type="GO" id="GO:0016020">
    <property type="term" value="C:membrane"/>
    <property type="evidence" value="ECO:0007669"/>
    <property type="project" value="UniProtKB-SubCell"/>
</dbReference>
<dbReference type="Proteomes" id="UP000790833">
    <property type="component" value="Unassembled WGS sequence"/>
</dbReference>
<comment type="caution">
    <text evidence="8">The sequence shown here is derived from an EMBL/GenBank/DDBJ whole genome shotgun (WGS) entry which is preliminary data.</text>
</comment>
<evidence type="ECO:0000256" key="1">
    <source>
        <dbReference type="ARBA" id="ARBA00004141"/>
    </source>
</evidence>
<feature type="transmembrane region" description="Helical" evidence="5">
    <location>
        <begin position="801"/>
        <end position="823"/>
    </location>
</feature>
<comment type="subcellular location">
    <subcellularLocation>
        <location evidence="1">Membrane</location>
        <topology evidence="1">Multi-pass membrane protein</topology>
    </subcellularLocation>
</comment>
<evidence type="ECO:0000256" key="4">
    <source>
        <dbReference type="ARBA" id="ARBA00023136"/>
    </source>
</evidence>
<feature type="transmembrane region" description="Helical" evidence="5">
    <location>
        <begin position="736"/>
        <end position="755"/>
    </location>
</feature>
<feature type="transmembrane region" description="Helical" evidence="5">
    <location>
        <begin position="712"/>
        <end position="730"/>
    </location>
</feature>
<feature type="domain" description="DUF2421" evidence="6">
    <location>
        <begin position="869"/>
        <end position="1027"/>
    </location>
</feature>
<dbReference type="InterPro" id="IPR018820">
    <property type="entry name" value="BRE4-related_DUF2421"/>
</dbReference>
<evidence type="ECO:0000259" key="7">
    <source>
        <dbReference type="Pfam" id="PF13515"/>
    </source>
</evidence>
<dbReference type="InterPro" id="IPR049453">
    <property type="entry name" value="Memb_transporter_dom"/>
</dbReference>
<dbReference type="GeneID" id="66116701"/>
<evidence type="ECO:0000256" key="3">
    <source>
        <dbReference type="ARBA" id="ARBA00022989"/>
    </source>
</evidence>
<keyword evidence="9" id="KW-1185">Reference proteome</keyword>
<feature type="transmembrane region" description="Helical" evidence="5">
    <location>
        <begin position="268"/>
        <end position="290"/>
    </location>
</feature>
<feature type="transmembrane region" description="Helical" evidence="5">
    <location>
        <begin position="177"/>
        <end position="203"/>
    </location>
</feature>
<dbReference type="InterPro" id="IPR052430">
    <property type="entry name" value="IVT-Associated"/>
</dbReference>
<dbReference type="Pfam" id="PF13515">
    <property type="entry name" value="FUSC_2"/>
    <property type="match status" value="1"/>
</dbReference>
<dbReference type="RefSeq" id="XP_043051105.1">
    <property type="nucleotide sequence ID" value="XM_043194053.1"/>
</dbReference>
<dbReference type="PANTHER" id="PTHR47804:SF1">
    <property type="entry name" value="DUF2421 DOMAIN-CONTAINING PROTEIN"/>
    <property type="match status" value="1"/>
</dbReference>
<keyword evidence="3 5" id="KW-1133">Transmembrane helix</keyword>
<dbReference type="OrthoDB" id="68611at2759"/>
<name>A0A9P7VD00_9ASCO</name>